<evidence type="ECO:0000313" key="1">
    <source>
        <dbReference type="EMBL" id="BCN32790.1"/>
    </source>
</evidence>
<dbReference type="AlphaFoldDB" id="A0A7R7EPP7"/>
<name>A0A7R7EPP7_9FIRM</name>
<accession>A0A7R7EPP7</accession>
<sequence>MINTTYNYLPINYSNNKTTKYHSHKKSELKTIYNSIINLSRKSPVYLLNITNTNNNYALSLKQNAINLHETMLDLDENTLSSITDSKEVISSNTDIVDASLTTSSSSDLLDQYLIKVKQLATSQVNTGKEFNNISKPLKPGNYRFSIRTKDDIYEFQYNISTQVTSKDTQLKLVDYINQANIGVLATFESSQTNDAGRIRLESTSTGSDGNLIFSLQDQKSDSSNPGIIDILQLNTLTSIPKNAVFELNGEEKTTSSNSFCINKSLNINLNASSNEVVTLSLVPDRDKIIAGLDSIIQPYNDIIRLSNEQSTNHRNAKRLMWEVSSIVNDYKNEFESCGLNINSNNEINLEESLILQAANDGDLQKIFSTSLGFIPSILNKSNEIMLNPMKYLDKTIVYYKDVTKPGVSNPYMTSIYSGMIFNSYC</sequence>
<reference evidence="1 2" key="1">
    <citation type="submission" date="2020-11" db="EMBL/GenBank/DDBJ databases">
        <title>Draft genome sequencing of a Lachnospiraceae strain isolated from anoxic soil subjected to BSD treatment.</title>
        <authorList>
            <person name="Uek A."/>
            <person name="Tonouchi A."/>
        </authorList>
    </citation>
    <scope>NUCLEOTIDE SEQUENCE [LARGE SCALE GENOMIC DNA]</scope>
    <source>
        <strain evidence="1 2">TB5</strain>
    </source>
</reference>
<protein>
    <recommendedName>
        <fullName evidence="3">Flagellar hook-associated protein 2</fullName>
    </recommendedName>
</protein>
<dbReference type="Proteomes" id="UP000595897">
    <property type="component" value="Chromosome"/>
</dbReference>
<dbReference type="EMBL" id="AP024169">
    <property type="protein sequence ID" value="BCN32790.1"/>
    <property type="molecule type" value="Genomic_DNA"/>
</dbReference>
<keyword evidence="2" id="KW-1185">Reference proteome</keyword>
<dbReference type="RefSeq" id="WP_271713807.1">
    <property type="nucleotide sequence ID" value="NZ_AP024169.1"/>
</dbReference>
<gene>
    <name evidence="1" type="ORF">bsdtb5_40850</name>
</gene>
<dbReference type="KEGG" id="ahb:bsdtb5_40850"/>
<evidence type="ECO:0000313" key="2">
    <source>
        <dbReference type="Proteomes" id="UP000595897"/>
    </source>
</evidence>
<organism evidence="1 2">
    <name type="scientific">Anaeromicropila herbilytica</name>
    <dbReference type="NCBI Taxonomy" id="2785025"/>
    <lineage>
        <taxon>Bacteria</taxon>
        <taxon>Bacillati</taxon>
        <taxon>Bacillota</taxon>
        <taxon>Clostridia</taxon>
        <taxon>Lachnospirales</taxon>
        <taxon>Lachnospiraceae</taxon>
        <taxon>Anaeromicropila</taxon>
    </lineage>
</organism>
<evidence type="ECO:0008006" key="3">
    <source>
        <dbReference type="Google" id="ProtNLM"/>
    </source>
</evidence>
<proteinExistence type="predicted"/>